<dbReference type="PANTHER" id="PTHR32343">
    <property type="entry name" value="SERINE/ARGININE-RICH SPLICING FACTOR"/>
    <property type="match status" value="1"/>
</dbReference>
<dbReference type="InterPro" id="IPR012677">
    <property type="entry name" value="Nucleotide-bd_a/b_plait_sf"/>
</dbReference>
<name>A0A7J7LJI6_9MAGN</name>
<dbReference type="SMART" id="SM00360">
    <property type="entry name" value="RRM"/>
    <property type="match status" value="1"/>
</dbReference>
<dbReference type="PROSITE" id="PS50102">
    <property type="entry name" value="RRM"/>
    <property type="match status" value="1"/>
</dbReference>
<reference evidence="3 4" key="1">
    <citation type="journal article" date="2020" name="IScience">
        <title>Genome Sequencing of the Endangered Kingdonia uniflora (Circaeasteraceae, Ranunculales) Reveals Potential Mechanisms of Evolutionary Specialization.</title>
        <authorList>
            <person name="Sun Y."/>
            <person name="Deng T."/>
            <person name="Zhang A."/>
            <person name="Moore M.J."/>
            <person name="Landis J.B."/>
            <person name="Lin N."/>
            <person name="Zhang H."/>
            <person name="Zhang X."/>
            <person name="Huang J."/>
            <person name="Zhang X."/>
            <person name="Sun H."/>
            <person name="Wang H."/>
        </authorList>
    </citation>
    <scope>NUCLEOTIDE SEQUENCE [LARGE SCALE GENOMIC DNA]</scope>
    <source>
        <strain evidence="3">TB1705</strain>
        <tissue evidence="3">Leaf</tissue>
    </source>
</reference>
<dbReference type="PANTHER" id="PTHR32343:SF22">
    <property type="entry name" value="LD29830P"/>
    <property type="match status" value="1"/>
</dbReference>
<feature type="domain" description="RRM" evidence="2">
    <location>
        <begin position="1"/>
        <end position="76"/>
    </location>
</feature>
<comment type="caution">
    <text evidence="3">The sequence shown here is derived from an EMBL/GenBank/DDBJ whole genome shotgun (WGS) entry which is preliminary data.</text>
</comment>
<dbReference type="OrthoDB" id="7763451at2759"/>
<dbReference type="Gene3D" id="3.30.70.330">
    <property type="match status" value="1"/>
</dbReference>
<dbReference type="EMBL" id="JACGCM010002238">
    <property type="protein sequence ID" value="KAF6142835.1"/>
    <property type="molecule type" value="Genomic_DNA"/>
</dbReference>
<evidence type="ECO:0000313" key="4">
    <source>
        <dbReference type="Proteomes" id="UP000541444"/>
    </source>
</evidence>
<protein>
    <recommendedName>
        <fullName evidence="2">RRM domain-containing protein</fullName>
    </recommendedName>
</protein>
<dbReference type="InterPro" id="IPR035979">
    <property type="entry name" value="RBD_domain_sf"/>
</dbReference>
<accession>A0A7J7LJI6</accession>
<dbReference type="SUPFAM" id="SSF54928">
    <property type="entry name" value="RNA-binding domain, RBD"/>
    <property type="match status" value="1"/>
</dbReference>
<sequence length="88" mass="9547">MLLLYSVSSLVSQLDVKGFFESACGEVSRLRLLGDHVHSTRIAFVEFVMAESAIMALGCSGLIMGTLPVRVSPSKTPVRPPVPRPMMQ</sequence>
<dbReference type="AlphaFoldDB" id="A0A7J7LJI6"/>
<dbReference type="GO" id="GO:0003723">
    <property type="term" value="F:RNA binding"/>
    <property type="evidence" value="ECO:0007669"/>
    <property type="project" value="UniProtKB-UniRule"/>
</dbReference>
<keyword evidence="1" id="KW-0694">RNA-binding</keyword>
<organism evidence="3 4">
    <name type="scientific">Kingdonia uniflora</name>
    <dbReference type="NCBI Taxonomy" id="39325"/>
    <lineage>
        <taxon>Eukaryota</taxon>
        <taxon>Viridiplantae</taxon>
        <taxon>Streptophyta</taxon>
        <taxon>Embryophyta</taxon>
        <taxon>Tracheophyta</taxon>
        <taxon>Spermatophyta</taxon>
        <taxon>Magnoliopsida</taxon>
        <taxon>Ranunculales</taxon>
        <taxon>Circaeasteraceae</taxon>
        <taxon>Kingdonia</taxon>
    </lineage>
</organism>
<evidence type="ECO:0000256" key="1">
    <source>
        <dbReference type="PROSITE-ProRule" id="PRU00176"/>
    </source>
</evidence>
<proteinExistence type="predicted"/>
<dbReference type="Pfam" id="PF00076">
    <property type="entry name" value="RRM_1"/>
    <property type="match status" value="1"/>
</dbReference>
<evidence type="ECO:0000313" key="3">
    <source>
        <dbReference type="EMBL" id="KAF6142835.1"/>
    </source>
</evidence>
<evidence type="ECO:0000259" key="2">
    <source>
        <dbReference type="PROSITE" id="PS50102"/>
    </source>
</evidence>
<dbReference type="Proteomes" id="UP000541444">
    <property type="component" value="Unassembled WGS sequence"/>
</dbReference>
<keyword evidence="4" id="KW-1185">Reference proteome</keyword>
<gene>
    <name evidence="3" type="ORF">GIB67_002699</name>
</gene>
<dbReference type="InterPro" id="IPR000504">
    <property type="entry name" value="RRM_dom"/>
</dbReference>